<accession>A0ABS5DE71</accession>
<keyword evidence="2" id="KW-1185">Reference proteome</keyword>
<proteinExistence type="predicted"/>
<dbReference type="Proteomes" id="UP000674084">
    <property type="component" value="Unassembled WGS sequence"/>
</dbReference>
<reference evidence="1 2" key="1">
    <citation type="submission" date="2021-04" db="EMBL/GenBank/DDBJ databases">
        <title>Whole-genome sequencing of Saccharopolyspora endophytica KCTC 19397.</title>
        <authorList>
            <person name="Ay H."/>
            <person name="Saygin H."/>
            <person name="Sahin N."/>
        </authorList>
    </citation>
    <scope>NUCLEOTIDE SEQUENCE [LARGE SCALE GENOMIC DNA]</scope>
    <source>
        <strain evidence="1 2">KCTC 19397</strain>
    </source>
</reference>
<dbReference type="RefSeq" id="WP_210970001.1">
    <property type="nucleotide sequence ID" value="NZ_JAGPXE010000004.1"/>
</dbReference>
<evidence type="ECO:0000313" key="2">
    <source>
        <dbReference type="Proteomes" id="UP000674084"/>
    </source>
</evidence>
<organism evidence="1 2">
    <name type="scientific">Saccharopolyspora endophytica</name>
    <dbReference type="NCBI Taxonomy" id="543886"/>
    <lineage>
        <taxon>Bacteria</taxon>
        <taxon>Bacillati</taxon>
        <taxon>Actinomycetota</taxon>
        <taxon>Actinomycetes</taxon>
        <taxon>Pseudonocardiales</taxon>
        <taxon>Pseudonocardiaceae</taxon>
        <taxon>Saccharopolyspora</taxon>
    </lineage>
</organism>
<comment type="caution">
    <text evidence="1">The sequence shown here is derived from an EMBL/GenBank/DDBJ whole genome shotgun (WGS) entry which is preliminary data.</text>
</comment>
<gene>
    <name evidence="1" type="ORF">KBO27_11605</name>
</gene>
<evidence type="ECO:0000313" key="1">
    <source>
        <dbReference type="EMBL" id="MBQ0924595.1"/>
    </source>
</evidence>
<protein>
    <submittedName>
        <fullName evidence="1">Uncharacterized protein</fullName>
    </submittedName>
</protein>
<name>A0ABS5DE71_9PSEU</name>
<dbReference type="EMBL" id="JAGPXE010000004">
    <property type="protein sequence ID" value="MBQ0924595.1"/>
    <property type="molecule type" value="Genomic_DNA"/>
</dbReference>
<sequence>MRHSRHVTRTLSDDGWQITDAEGQHTARIVGTEHDALARAHHQLAAYGGGRVFLADVD</sequence>